<dbReference type="PROSITE" id="PS51155">
    <property type="entry name" value="CHIT_BIND_RR_2"/>
    <property type="match status" value="1"/>
</dbReference>
<keyword evidence="6" id="KW-1185">Reference proteome</keyword>
<dbReference type="PROSITE" id="PS00233">
    <property type="entry name" value="CHIT_BIND_RR_1"/>
    <property type="match status" value="1"/>
</dbReference>
<feature type="signal peptide" evidence="4">
    <location>
        <begin position="1"/>
        <end position="21"/>
    </location>
</feature>
<protein>
    <submittedName>
        <fullName evidence="5">Cuticle protein 19</fullName>
    </submittedName>
</protein>
<feature type="region of interest" description="Disordered" evidence="3">
    <location>
        <begin position="47"/>
        <end position="72"/>
    </location>
</feature>
<dbReference type="InterPro" id="IPR051217">
    <property type="entry name" value="Insect_Cuticle_Struc_Prot"/>
</dbReference>
<comment type="caution">
    <text evidence="5">The sequence shown here is derived from an EMBL/GenBank/DDBJ whole genome shotgun (WGS) entry which is preliminary data.</text>
</comment>
<sequence>MVARKVQVVVLAMAMFGCTVSEYSHGGYGGGGGGDLGHGYGHSSYGGGGEHLGGGEHHHAGPHHEHGGHHLGYGQEVHYQPALAKVAVPAVEKHVVDYYSKPKYAFSYGVNDHTTGDIKHQHETRDGDVVKGQYSLVEADGSLRTVTYTADSVHGFNAVVEKTPGVHAVVEKTPGVHAVAKTVSHVPAIAKVPVHHHNHIDEGYGYGYKNHHEAPEHHYGVPEYKEAPVVKAAPVYEHHDLHHHTPEYAPHQHLDHGYGHEVGGHGHDGGITHGHTSFGVGVSHYAPKVVGYAPAHHHGHHGHSEGGYGGGYNEHNSYDY</sequence>
<dbReference type="STRING" id="158441.A0A226E0V4"/>
<dbReference type="EMBL" id="LNIX01000009">
    <property type="protein sequence ID" value="OXA50106.1"/>
    <property type="molecule type" value="Genomic_DNA"/>
</dbReference>
<gene>
    <name evidence="5" type="ORF">Fcan01_14999</name>
</gene>
<dbReference type="PANTHER" id="PTHR12236:SF95">
    <property type="entry name" value="CUTICULAR PROTEIN 76BD, ISOFORM C-RELATED"/>
    <property type="match status" value="1"/>
</dbReference>
<dbReference type="Pfam" id="PF00379">
    <property type="entry name" value="Chitin_bind_4"/>
    <property type="match status" value="1"/>
</dbReference>
<dbReference type="GO" id="GO:0005615">
    <property type="term" value="C:extracellular space"/>
    <property type="evidence" value="ECO:0007669"/>
    <property type="project" value="TreeGrafter"/>
</dbReference>
<dbReference type="GO" id="GO:0042302">
    <property type="term" value="F:structural constituent of cuticle"/>
    <property type="evidence" value="ECO:0007669"/>
    <property type="project" value="UniProtKB-UniRule"/>
</dbReference>
<name>A0A226E0V4_FOLCA</name>
<evidence type="ECO:0000313" key="5">
    <source>
        <dbReference type="EMBL" id="OXA50106.1"/>
    </source>
</evidence>
<dbReference type="OMA" id="WISIAFT"/>
<dbReference type="AlphaFoldDB" id="A0A226E0V4"/>
<proteinExistence type="predicted"/>
<evidence type="ECO:0000256" key="1">
    <source>
        <dbReference type="ARBA" id="ARBA00022460"/>
    </source>
</evidence>
<keyword evidence="4" id="KW-0732">Signal</keyword>
<dbReference type="GO" id="GO:0031012">
    <property type="term" value="C:extracellular matrix"/>
    <property type="evidence" value="ECO:0007669"/>
    <property type="project" value="TreeGrafter"/>
</dbReference>
<reference evidence="5 6" key="1">
    <citation type="submission" date="2015-12" db="EMBL/GenBank/DDBJ databases">
        <title>The genome of Folsomia candida.</title>
        <authorList>
            <person name="Faddeeva A."/>
            <person name="Derks M.F."/>
            <person name="Anvar Y."/>
            <person name="Smit S."/>
            <person name="Van Straalen N."/>
            <person name="Roelofs D."/>
        </authorList>
    </citation>
    <scope>NUCLEOTIDE SEQUENCE [LARGE SCALE GENOMIC DNA]</scope>
    <source>
        <strain evidence="5 6">VU population</strain>
        <tissue evidence="5">Whole body</tissue>
    </source>
</reference>
<evidence type="ECO:0000313" key="6">
    <source>
        <dbReference type="Proteomes" id="UP000198287"/>
    </source>
</evidence>
<dbReference type="Proteomes" id="UP000198287">
    <property type="component" value="Unassembled WGS sequence"/>
</dbReference>
<feature type="compositionally biased region" description="Basic and acidic residues" evidence="3">
    <location>
        <begin position="53"/>
        <end position="65"/>
    </location>
</feature>
<dbReference type="PRINTS" id="PR00947">
    <property type="entry name" value="CUTICLE"/>
</dbReference>
<feature type="chain" id="PRO_5012081806" evidence="4">
    <location>
        <begin position="22"/>
        <end position="320"/>
    </location>
</feature>
<dbReference type="OrthoDB" id="6427684at2759"/>
<evidence type="ECO:0000256" key="3">
    <source>
        <dbReference type="SAM" id="MobiDB-lite"/>
    </source>
</evidence>
<evidence type="ECO:0000256" key="2">
    <source>
        <dbReference type="PROSITE-ProRule" id="PRU00497"/>
    </source>
</evidence>
<feature type="region of interest" description="Disordered" evidence="3">
    <location>
        <begin position="293"/>
        <end position="312"/>
    </location>
</feature>
<evidence type="ECO:0000256" key="4">
    <source>
        <dbReference type="SAM" id="SignalP"/>
    </source>
</evidence>
<dbReference type="InterPro" id="IPR000618">
    <property type="entry name" value="Insect_cuticle"/>
</dbReference>
<keyword evidence="1 2" id="KW-0193">Cuticle</keyword>
<organism evidence="5 6">
    <name type="scientific">Folsomia candida</name>
    <name type="common">Springtail</name>
    <dbReference type="NCBI Taxonomy" id="158441"/>
    <lineage>
        <taxon>Eukaryota</taxon>
        <taxon>Metazoa</taxon>
        <taxon>Ecdysozoa</taxon>
        <taxon>Arthropoda</taxon>
        <taxon>Hexapoda</taxon>
        <taxon>Collembola</taxon>
        <taxon>Entomobryomorpha</taxon>
        <taxon>Isotomoidea</taxon>
        <taxon>Isotomidae</taxon>
        <taxon>Proisotominae</taxon>
        <taxon>Folsomia</taxon>
    </lineage>
</organism>
<accession>A0A226E0V4</accession>
<dbReference type="PANTHER" id="PTHR12236">
    <property type="entry name" value="STRUCTURAL CONTITUENT OF CUTICLE"/>
    <property type="match status" value="1"/>
</dbReference>
<dbReference type="InterPro" id="IPR031311">
    <property type="entry name" value="CHIT_BIND_RR_consensus"/>
</dbReference>
<dbReference type="PROSITE" id="PS51257">
    <property type="entry name" value="PROKAR_LIPOPROTEIN"/>
    <property type="match status" value="1"/>
</dbReference>